<keyword evidence="2" id="KW-0812">Transmembrane</keyword>
<evidence type="ECO:0000256" key="2">
    <source>
        <dbReference type="SAM" id="Phobius"/>
    </source>
</evidence>
<dbReference type="EMBL" id="JADLRE010000012">
    <property type="protein sequence ID" value="MBF6226852.1"/>
    <property type="molecule type" value="Genomic_DNA"/>
</dbReference>
<evidence type="ECO:0000259" key="3">
    <source>
        <dbReference type="Pfam" id="PF12849"/>
    </source>
</evidence>
<proteinExistence type="predicted"/>
<dbReference type="SUPFAM" id="SSF53850">
    <property type="entry name" value="Periplasmic binding protein-like II"/>
    <property type="match status" value="1"/>
</dbReference>
<accession>A0ABS0C8Z6</accession>
<keyword evidence="2" id="KW-1133">Transmembrane helix</keyword>
<keyword evidence="2" id="KW-0472">Membrane</keyword>
<dbReference type="Pfam" id="PF12849">
    <property type="entry name" value="PBP_like_2"/>
    <property type="match status" value="1"/>
</dbReference>
<protein>
    <submittedName>
        <fullName evidence="4">Substrate-binding domain-containing protein</fullName>
    </submittedName>
</protein>
<reference evidence="4 5" key="1">
    <citation type="submission" date="2020-10" db="EMBL/GenBank/DDBJ databases">
        <title>Identification of Nocardia species via Next-generation sequencing and recognition of intraspecies genetic diversity.</title>
        <authorList>
            <person name="Li P."/>
            <person name="Li P."/>
            <person name="Lu B."/>
        </authorList>
    </citation>
    <scope>NUCLEOTIDE SEQUENCE [LARGE SCALE GENOMIC DNA]</scope>
    <source>
        <strain evidence="4 5">N-11</strain>
    </source>
</reference>
<evidence type="ECO:0000313" key="5">
    <source>
        <dbReference type="Proteomes" id="UP000807309"/>
    </source>
</evidence>
<feature type="transmembrane region" description="Helical" evidence="2">
    <location>
        <begin position="198"/>
        <end position="219"/>
    </location>
</feature>
<evidence type="ECO:0000313" key="4">
    <source>
        <dbReference type="EMBL" id="MBF6226852.1"/>
    </source>
</evidence>
<gene>
    <name evidence="4" type="ORF">IU470_17285</name>
</gene>
<dbReference type="RefSeq" id="WP_195033908.1">
    <property type="nucleotide sequence ID" value="NZ_JADLRE010000012.1"/>
</dbReference>
<dbReference type="Proteomes" id="UP000807309">
    <property type="component" value="Unassembled WGS sequence"/>
</dbReference>
<dbReference type="InterPro" id="IPR024370">
    <property type="entry name" value="PBP_domain"/>
</dbReference>
<dbReference type="PANTHER" id="PTHR30570">
    <property type="entry name" value="PERIPLASMIC PHOSPHATE BINDING COMPONENT OF PHOSPHATE ABC TRANSPORTER"/>
    <property type="match status" value="1"/>
</dbReference>
<dbReference type="PANTHER" id="PTHR30570:SF1">
    <property type="entry name" value="PHOSPHATE-BINDING PROTEIN PSTS"/>
    <property type="match status" value="1"/>
</dbReference>
<dbReference type="InterPro" id="IPR050811">
    <property type="entry name" value="Phosphate_ABC_transporter"/>
</dbReference>
<evidence type="ECO:0000256" key="1">
    <source>
        <dbReference type="ARBA" id="ARBA00022729"/>
    </source>
</evidence>
<sequence length="507" mass="53801">MGDFPLEIVLALLGIAVPICAFLWEFVFAGRRRLGYRVQMDTPVTGEIESVFPGVLPQLRPSLDGASPDLKDISVVLVRIENSGVTTIDTHDYKAPDAARVGLHLRFPQRRVIGMAVNELSDPDLADNLDANSGIAVPEDTGHVGVIDLPKVPLGPGDHYKILAILQRSEGDGEYPQPVLRGGIKGGRIIETRSNTGISGMMAALTLFLVLVIIVQLVVSALEPSPTPLECASGKLTVVGSSAFGPVVREAAEQYRKRCTGANFAFAFEGTERGLDRLAEEGGGNSGLLAITDGTKGNGYPALVHRPLALSLFTMMVHPGVGIGGLTVAQIQDLYRGRIGNWREVGGPDLPVVLVNRIPGSGTRNTFERRLLDGTQPDPPHVSCTALKGTVITAPAHCEVQVTADMRKAVAEIPGAIGYSEFSEAIDAGLPTIAIDGVGASRDAAVQRTYPFWGVEYAYSNGELPGDSLAASFLHFLTDQTGKEVLRAHGNAPCADLPDPGRCLPEQ</sequence>
<feature type="domain" description="PBP" evidence="3">
    <location>
        <begin position="228"/>
        <end position="479"/>
    </location>
</feature>
<feature type="transmembrane region" description="Helical" evidence="2">
    <location>
        <begin position="6"/>
        <end position="27"/>
    </location>
</feature>
<name>A0ABS0C8Z6_9NOCA</name>
<keyword evidence="1" id="KW-0732">Signal</keyword>
<organism evidence="4 5">
    <name type="scientific">Nocardia abscessus</name>
    <dbReference type="NCBI Taxonomy" id="120957"/>
    <lineage>
        <taxon>Bacteria</taxon>
        <taxon>Bacillati</taxon>
        <taxon>Actinomycetota</taxon>
        <taxon>Actinomycetes</taxon>
        <taxon>Mycobacteriales</taxon>
        <taxon>Nocardiaceae</taxon>
        <taxon>Nocardia</taxon>
    </lineage>
</organism>
<keyword evidence="5" id="KW-1185">Reference proteome</keyword>
<comment type="caution">
    <text evidence="4">The sequence shown here is derived from an EMBL/GenBank/DDBJ whole genome shotgun (WGS) entry which is preliminary data.</text>
</comment>
<dbReference type="Gene3D" id="3.40.190.10">
    <property type="entry name" value="Periplasmic binding protein-like II"/>
    <property type="match status" value="2"/>
</dbReference>